<protein>
    <recommendedName>
        <fullName evidence="10 11">RNA cytidine acetyltransferase</fullName>
        <ecNumber evidence="11">2.3.1.-</ecNumber>
    </recommendedName>
    <alternativeName>
        <fullName evidence="11">18S rRNA cytosine acetyltransferase</fullName>
    </alternativeName>
</protein>
<feature type="compositionally biased region" description="Basic residues" evidence="13">
    <location>
        <begin position="1005"/>
        <end position="1016"/>
    </location>
</feature>
<evidence type="ECO:0000313" key="18">
    <source>
        <dbReference type="EMBL" id="MBY84120.1"/>
    </source>
</evidence>
<evidence type="ECO:0000259" key="16">
    <source>
        <dbReference type="Pfam" id="PF13718"/>
    </source>
</evidence>
<keyword evidence="3 11" id="KW-0808">Transferase</keyword>
<keyword evidence="5 11" id="KW-0547">Nucleotide-binding</keyword>
<dbReference type="Gene3D" id="3.40.630.30">
    <property type="match status" value="1"/>
</dbReference>
<feature type="domain" description="TcmA/NAT10 helicase" evidence="14">
    <location>
        <begin position="279"/>
        <end position="481"/>
    </location>
</feature>
<dbReference type="Pfam" id="PF05127">
    <property type="entry name" value="NAT10_TcmA_helicase"/>
    <property type="match status" value="1"/>
</dbReference>
<keyword evidence="2 11" id="KW-0698">rRNA processing</keyword>
<evidence type="ECO:0000256" key="3">
    <source>
        <dbReference type="ARBA" id="ARBA00022679"/>
    </source>
</evidence>
<comment type="subcellular location">
    <subcellularLocation>
        <location evidence="1 11">Nucleus</location>
        <location evidence="1 11">Nucleolus</location>
    </subcellularLocation>
</comment>
<dbReference type="InterPro" id="IPR033688">
    <property type="entry name" value="NAT10"/>
</dbReference>
<dbReference type="InterPro" id="IPR007807">
    <property type="entry name" value="TcmA/NAT10_helicase"/>
</dbReference>
<keyword evidence="7 11" id="KW-0539">Nucleus</keyword>
<dbReference type="GO" id="GO:0005730">
    <property type="term" value="C:nucleolus"/>
    <property type="evidence" value="ECO:0007669"/>
    <property type="project" value="UniProtKB-SubCell"/>
</dbReference>
<dbReference type="GO" id="GO:0030686">
    <property type="term" value="C:90S preribosome"/>
    <property type="evidence" value="ECO:0007669"/>
    <property type="project" value="TreeGrafter"/>
</dbReference>
<dbReference type="InterPro" id="IPR000182">
    <property type="entry name" value="GNAT_dom"/>
</dbReference>
<feature type="compositionally biased region" description="Basic and acidic residues" evidence="13">
    <location>
        <begin position="985"/>
        <end position="997"/>
    </location>
</feature>
<feature type="binding site" evidence="11">
    <location>
        <begin position="629"/>
        <end position="635"/>
    </location>
    <ligand>
        <name>acetyl-CoA</name>
        <dbReference type="ChEBI" id="CHEBI:57288"/>
    </ligand>
</feature>
<name>A0A2S2R2W5_9HEMI</name>
<dbReference type="InterPro" id="IPR027992">
    <property type="entry name" value="tRNA_bind_dom"/>
</dbReference>
<dbReference type="OrthoDB" id="10067491at2759"/>
<keyword evidence="19" id="KW-1185">Reference proteome</keyword>
<evidence type="ECO:0000313" key="20">
    <source>
        <dbReference type="RefSeq" id="XP_025409299.1"/>
    </source>
</evidence>
<reference evidence="18" key="1">
    <citation type="submission" date="2018-04" db="EMBL/GenBank/DDBJ databases">
        <title>Transcriptome assembly of Sipha flava.</title>
        <authorList>
            <person name="Scully E.D."/>
            <person name="Geib S.M."/>
            <person name="Palmer N.A."/>
            <person name="Koch K."/>
            <person name="Bradshaw J."/>
            <person name="Heng-Moss T."/>
            <person name="Sarath G."/>
        </authorList>
    </citation>
    <scope>NUCLEOTIDE SEQUENCE</scope>
</reference>
<dbReference type="Pfam" id="PF13725">
    <property type="entry name" value="tRNA_bind_2"/>
    <property type="match status" value="1"/>
</dbReference>
<dbReference type="AlphaFoldDB" id="A0A2S2R2W5"/>
<organism evidence="18">
    <name type="scientific">Sipha flava</name>
    <name type="common">yellow sugarcane aphid</name>
    <dbReference type="NCBI Taxonomy" id="143950"/>
    <lineage>
        <taxon>Eukaryota</taxon>
        <taxon>Metazoa</taxon>
        <taxon>Ecdysozoa</taxon>
        <taxon>Arthropoda</taxon>
        <taxon>Hexapoda</taxon>
        <taxon>Insecta</taxon>
        <taxon>Pterygota</taxon>
        <taxon>Neoptera</taxon>
        <taxon>Paraneoptera</taxon>
        <taxon>Hemiptera</taxon>
        <taxon>Sternorrhyncha</taxon>
        <taxon>Aphidomorpha</taxon>
        <taxon>Aphidoidea</taxon>
        <taxon>Aphididae</taxon>
        <taxon>Sipha</taxon>
    </lineage>
</organism>
<keyword evidence="12" id="KW-0175">Coiled coil</keyword>
<proteinExistence type="inferred from homology"/>
<comment type="catalytic activity">
    <reaction evidence="9 11">
        <text>a cytidine in 18S rRNA + acetyl-CoA + ATP + H2O = an N(4)-acetylcytidine in 18S rRNA + ADP + phosphate + CoA + H(+)</text>
        <dbReference type="Rhea" id="RHEA:51424"/>
        <dbReference type="Rhea" id="RHEA-COMP:13575"/>
        <dbReference type="Rhea" id="RHEA-COMP:13576"/>
        <dbReference type="ChEBI" id="CHEBI:15377"/>
        <dbReference type="ChEBI" id="CHEBI:15378"/>
        <dbReference type="ChEBI" id="CHEBI:30616"/>
        <dbReference type="ChEBI" id="CHEBI:43474"/>
        <dbReference type="ChEBI" id="CHEBI:57287"/>
        <dbReference type="ChEBI" id="CHEBI:57288"/>
        <dbReference type="ChEBI" id="CHEBI:74900"/>
        <dbReference type="ChEBI" id="CHEBI:82748"/>
        <dbReference type="ChEBI" id="CHEBI:456216"/>
    </reaction>
</comment>
<evidence type="ECO:0000256" key="8">
    <source>
        <dbReference type="ARBA" id="ARBA00023315"/>
    </source>
</evidence>
<evidence type="ECO:0000256" key="11">
    <source>
        <dbReference type="HAMAP-Rule" id="MF_03211"/>
    </source>
</evidence>
<dbReference type="InterPro" id="IPR032672">
    <property type="entry name" value="TmcA/NAT10/Kre33"/>
</dbReference>
<evidence type="ECO:0000256" key="6">
    <source>
        <dbReference type="ARBA" id="ARBA00022840"/>
    </source>
</evidence>
<dbReference type="GO" id="GO:0000049">
    <property type="term" value="F:tRNA binding"/>
    <property type="evidence" value="ECO:0007669"/>
    <property type="project" value="TreeGrafter"/>
</dbReference>
<keyword evidence="4 11" id="KW-0819">tRNA processing</keyword>
<dbReference type="EMBL" id="GGMS01014917">
    <property type="protein sequence ID" value="MBY84120.1"/>
    <property type="molecule type" value="Transcribed_RNA"/>
</dbReference>
<comment type="similarity">
    <text evidence="11">Belongs to the RNA cytidine acetyltransferase family. NAT10 subfamily.</text>
</comment>
<evidence type="ECO:0000256" key="13">
    <source>
        <dbReference type="SAM" id="MobiDB-lite"/>
    </source>
</evidence>
<feature type="region of interest" description="Disordered" evidence="13">
    <location>
        <begin position="966"/>
        <end position="1016"/>
    </location>
</feature>
<dbReference type="InterPro" id="IPR013562">
    <property type="entry name" value="TmcA/NAT10_N"/>
</dbReference>
<reference evidence="20" key="2">
    <citation type="submission" date="2025-04" db="UniProtKB">
        <authorList>
            <consortium name="RefSeq"/>
        </authorList>
    </citation>
    <scope>IDENTIFICATION</scope>
    <source>
        <tissue evidence="20">Whole body</tissue>
    </source>
</reference>
<dbReference type="RefSeq" id="XP_025409299.1">
    <property type="nucleotide sequence ID" value="XM_025553514.1"/>
</dbReference>
<dbReference type="FunFam" id="3.40.50.300:FF:002218">
    <property type="entry name" value="tRNA(Met) cytidine acetyltransferase TmcA"/>
    <property type="match status" value="1"/>
</dbReference>
<feature type="domain" description="N-acetyltransferase" evidence="16">
    <location>
        <begin position="521"/>
        <end position="744"/>
    </location>
</feature>
<dbReference type="Proteomes" id="UP000694846">
    <property type="component" value="Unplaced"/>
</dbReference>
<gene>
    <name evidence="18" type="primary">NAT10</name>
    <name evidence="20" type="synonym">LOC112682786</name>
    <name evidence="18" type="ORF">g.179577</name>
</gene>
<dbReference type="InterPro" id="IPR027417">
    <property type="entry name" value="P-loop_NTPase"/>
</dbReference>
<sequence length="1016" mass="115108">MVRKKIDNRIRTLIENGVIAGHRTMFAIVGDKGRDQVVILHHMLSKATVKARPNVLWCYKKELGFSSHRKKRMKTIQHKVKAGKLNVNEDDPFELFVASTNIRYCYYSETHKILGNTYGMCVLQDFEAMTPNLLARTIETVEGGGLVIFLLRSLQSLKQLYTLTMDVHERFRTEAHQDVIARFNERFMLSLVSCKRCLVVDDQLTVLPISSKVLDLVPEEKTNNQSINDQELAALKENMKDTQPVGCLVNCCKTVDQAKALLTFIEAISEKTLRSTVSLTASRGRGKSAALGIAVAAAVAFGYSNIFVTSPSPENLKTFFEFVFKGFDALGYQEHLDYGLVRSTKPDDNKALVRVNIFRDHRQTIQYIVPTDSNKLSQAELVVIDEAAAIPLPLVKAMLGPYLVFLASTINGYEGTGRSLSLKLLQQLRSQATTIGSNINDKAGQNAITGRFLKEVTLEESIRYKNDDDVEKWLTNLLCLDATNIAPLLSGCPPPDICDLYYINRDTLFCYHKASEAFLQRIVSLYVASHYKNSPNDLQMMSDAPAHHLFCLLGPVDVNMKSLPEVLCVIQLCLEGEVSQTSASEALKRGKRAAGDLIPWTISGCFQDEQFPSLAGARIVRIATHPDYQSMGYGSRALSLLKMYYEFLIPNIDERKFPKENIDSIQEEEVDLLEEKIEPRNNLPPLLLKLSERPPERLDYIGVSFGLTGPLLKFWKKSGFIPLYIRQTNNELTGEHSCIMISTLNTSNSKNQNWLSQFWIDFRKRFISLLGYQFRKFSPQLALGVLHNTNITIQINKDILNKTELDVHLSAYDILRLEKYCNNMADYHLIMDLLPTLSKIYFQNKLGDTHFSAVQKALLLGLGLQYKTVDDLAEEFNLIPSQLLGLYNRMMRRILQVINGIMEQNVHNQMPVLQQTNSNELRPLAKPLDEELDQAAKALKKKQRAELEKLKQENLTRYAIKGTEDEWGKALGNSGKTKSLISVKSGEKRLADPSKFEPEEENEPKRKKIKKKFRKK</sequence>
<evidence type="ECO:0000256" key="12">
    <source>
        <dbReference type="SAM" id="Coils"/>
    </source>
</evidence>
<evidence type="ECO:0000256" key="10">
    <source>
        <dbReference type="ARBA" id="ARBA00068357"/>
    </source>
</evidence>
<feature type="coiled-coil region" evidence="12">
    <location>
        <begin position="928"/>
        <end position="955"/>
    </location>
</feature>
<feature type="binding site" evidence="11">
    <location>
        <position position="717"/>
    </location>
    <ligand>
        <name>acetyl-CoA</name>
        <dbReference type="ChEBI" id="CHEBI:57288"/>
    </ligand>
</feature>
<evidence type="ECO:0000313" key="19">
    <source>
        <dbReference type="Proteomes" id="UP000694846"/>
    </source>
</evidence>
<keyword evidence="6 11" id="KW-0067">ATP-binding</keyword>
<feature type="binding site" evidence="11">
    <location>
        <position position="463"/>
    </location>
    <ligand>
        <name>ATP</name>
        <dbReference type="ChEBI" id="CHEBI:30616"/>
    </ligand>
</feature>
<feature type="domain" description="TmcA/NAT10 N-terminal" evidence="15">
    <location>
        <begin position="9"/>
        <end position="201"/>
    </location>
</feature>
<evidence type="ECO:0000256" key="9">
    <source>
        <dbReference type="ARBA" id="ARBA00052133"/>
    </source>
</evidence>
<dbReference type="HAMAP" id="MF_03211">
    <property type="entry name" value="RNA_acetyltr_Nat10"/>
    <property type="match status" value="1"/>
</dbReference>
<comment type="catalytic activity">
    <reaction evidence="11">
        <text>a cytidine in tRNA + acetyl-CoA + ATP + H2O = an N(4)-acetylcytidine in tRNA + ADP + phosphate + CoA + H(+)</text>
        <dbReference type="Rhea" id="RHEA:53876"/>
        <dbReference type="Rhea" id="RHEA-COMP:13670"/>
        <dbReference type="Rhea" id="RHEA-COMP:13671"/>
        <dbReference type="ChEBI" id="CHEBI:15377"/>
        <dbReference type="ChEBI" id="CHEBI:15378"/>
        <dbReference type="ChEBI" id="CHEBI:30616"/>
        <dbReference type="ChEBI" id="CHEBI:43474"/>
        <dbReference type="ChEBI" id="CHEBI:57287"/>
        <dbReference type="ChEBI" id="CHEBI:57288"/>
        <dbReference type="ChEBI" id="CHEBI:74900"/>
        <dbReference type="ChEBI" id="CHEBI:82748"/>
        <dbReference type="ChEBI" id="CHEBI:456216"/>
    </reaction>
</comment>
<dbReference type="PANTHER" id="PTHR10925">
    <property type="entry name" value="N-ACETYLTRANSFERASE 10"/>
    <property type="match status" value="1"/>
</dbReference>
<dbReference type="GO" id="GO:0051391">
    <property type="term" value="P:tRNA acetylation"/>
    <property type="evidence" value="ECO:0007669"/>
    <property type="project" value="UniProtKB-UniRule"/>
</dbReference>
<dbReference type="GO" id="GO:1904812">
    <property type="term" value="P:rRNA acetylation involved in maturation of SSU-rRNA"/>
    <property type="evidence" value="ECO:0007669"/>
    <property type="project" value="InterPro"/>
</dbReference>
<keyword evidence="8 11" id="KW-0012">Acyltransferase</keyword>
<dbReference type="Pfam" id="PF13718">
    <property type="entry name" value="GNAT_acetyltr_2"/>
    <property type="match status" value="1"/>
</dbReference>
<dbReference type="GO" id="GO:1990883">
    <property type="term" value="F:18S rRNA cytidine N-acetyltransferase activity"/>
    <property type="evidence" value="ECO:0007669"/>
    <property type="project" value="TreeGrafter"/>
</dbReference>
<dbReference type="EC" id="2.3.1.-" evidence="11"/>
<evidence type="ECO:0000259" key="17">
    <source>
        <dbReference type="Pfam" id="PF13725"/>
    </source>
</evidence>
<evidence type="ECO:0000256" key="5">
    <source>
        <dbReference type="ARBA" id="ARBA00022741"/>
    </source>
</evidence>
<feature type="binding site" evidence="11">
    <location>
        <begin position="284"/>
        <end position="293"/>
    </location>
    <ligand>
        <name>ATP</name>
        <dbReference type="ChEBI" id="CHEBI:30616"/>
    </ligand>
</feature>
<comment type="function">
    <text evidence="11">RNA cytidine acetyltransferase with specificity toward both 18S rRNA and tRNAs. Catalyzes the formation of N(4)-acetylcytidine (ac4C) in 18S rRNA. Required for early nucleolar cleavages of precursor rRNA at sites A0, A1 and A2 during 18S rRNA synthesis. Catalyzes the formation of ac4C in serine and leucine tRNAs. Requires a tRNA-binding adapter protein for full tRNA acetyltransferase activity but not for 18S rRNA acetylation.</text>
</comment>
<dbReference type="Gene3D" id="3.40.50.300">
    <property type="entry name" value="P-loop containing nucleotide triphosphate hydrolases"/>
    <property type="match status" value="1"/>
</dbReference>
<evidence type="ECO:0000256" key="1">
    <source>
        <dbReference type="ARBA" id="ARBA00004604"/>
    </source>
</evidence>
<accession>A0A2S2R2W5</accession>
<feature type="domain" description="Possible tRNA binding" evidence="17">
    <location>
        <begin position="754"/>
        <end position="970"/>
    </location>
</feature>
<dbReference type="Gene3D" id="3.40.50.11040">
    <property type="match status" value="1"/>
</dbReference>
<dbReference type="Pfam" id="PF08351">
    <property type="entry name" value="TmcA_N"/>
    <property type="match status" value="1"/>
</dbReference>
<dbReference type="FunFam" id="3.40.50.11040:FF:000002">
    <property type="entry name" value="RNA cytidine acetyltransferase"/>
    <property type="match status" value="1"/>
</dbReference>
<evidence type="ECO:0000259" key="15">
    <source>
        <dbReference type="Pfam" id="PF08351"/>
    </source>
</evidence>
<dbReference type="GO" id="GO:0005524">
    <property type="term" value="F:ATP binding"/>
    <property type="evidence" value="ECO:0007669"/>
    <property type="project" value="UniProtKB-UniRule"/>
</dbReference>
<dbReference type="PANTHER" id="PTHR10925:SF5">
    <property type="entry name" value="RNA CYTIDINE ACETYLTRANSFERASE"/>
    <property type="match status" value="1"/>
</dbReference>
<feature type="binding site" evidence="11">
    <location>
        <begin position="622"/>
        <end position="624"/>
    </location>
    <ligand>
        <name>acetyl-CoA</name>
        <dbReference type="ChEBI" id="CHEBI:57288"/>
    </ligand>
</feature>
<evidence type="ECO:0000256" key="7">
    <source>
        <dbReference type="ARBA" id="ARBA00023242"/>
    </source>
</evidence>
<evidence type="ECO:0000259" key="14">
    <source>
        <dbReference type="Pfam" id="PF05127"/>
    </source>
</evidence>
<evidence type="ECO:0000256" key="4">
    <source>
        <dbReference type="ARBA" id="ARBA00022694"/>
    </source>
</evidence>
<evidence type="ECO:0000256" key="2">
    <source>
        <dbReference type="ARBA" id="ARBA00022552"/>
    </source>
</evidence>